<organism evidence="1 2">
    <name type="scientific">Pleuronectes platessa</name>
    <name type="common">European plaice</name>
    <dbReference type="NCBI Taxonomy" id="8262"/>
    <lineage>
        <taxon>Eukaryota</taxon>
        <taxon>Metazoa</taxon>
        <taxon>Chordata</taxon>
        <taxon>Craniata</taxon>
        <taxon>Vertebrata</taxon>
        <taxon>Euteleostomi</taxon>
        <taxon>Actinopterygii</taxon>
        <taxon>Neopterygii</taxon>
        <taxon>Teleostei</taxon>
        <taxon>Neoteleostei</taxon>
        <taxon>Acanthomorphata</taxon>
        <taxon>Carangaria</taxon>
        <taxon>Pleuronectiformes</taxon>
        <taxon>Pleuronectoidei</taxon>
        <taxon>Pleuronectidae</taxon>
        <taxon>Pleuronectes</taxon>
    </lineage>
</organism>
<protein>
    <submittedName>
        <fullName evidence="1">Uncharacterized protein</fullName>
    </submittedName>
</protein>
<name>A0A9N7UJD8_PLEPL</name>
<evidence type="ECO:0000313" key="2">
    <source>
        <dbReference type="Proteomes" id="UP001153269"/>
    </source>
</evidence>
<dbReference type="EMBL" id="CADEAL010001347">
    <property type="protein sequence ID" value="CAB1431542.1"/>
    <property type="molecule type" value="Genomic_DNA"/>
</dbReference>
<dbReference type="AlphaFoldDB" id="A0A9N7UJD8"/>
<evidence type="ECO:0000313" key="1">
    <source>
        <dbReference type="EMBL" id="CAB1431542.1"/>
    </source>
</evidence>
<reference evidence="1" key="1">
    <citation type="submission" date="2020-03" db="EMBL/GenBank/DDBJ databases">
        <authorList>
            <person name="Weist P."/>
        </authorList>
    </citation>
    <scope>NUCLEOTIDE SEQUENCE</scope>
</reference>
<comment type="caution">
    <text evidence="1">The sequence shown here is derived from an EMBL/GenBank/DDBJ whole genome shotgun (WGS) entry which is preliminary data.</text>
</comment>
<dbReference type="Proteomes" id="UP001153269">
    <property type="component" value="Unassembled WGS sequence"/>
</dbReference>
<sequence length="58" mass="6704">MQGEVESLLEVRAFGYQAPLLWNQLFRLLVQEADTISKFKVKLKMLLFDKAYIVRAGS</sequence>
<proteinExistence type="predicted"/>
<feature type="non-terminal residue" evidence="1">
    <location>
        <position position="58"/>
    </location>
</feature>
<keyword evidence="2" id="KW-1185">Reference proteome</keyword>
<gene>
    <name evidence="1" type="ORF">PLEPLA_LOCUS19599</name>
</gene>
<accession>A0A9N7UJD8</accession>